<sequence length="208" mass="22604">MLLADEFFLIAHDDATGKPRLNPGATGIGLAAALLGELLLFGRITVEAGELTIVDRRPPPDALAHTVLDQLAGEAQHRQIRLWIDFLRHGAAGSVGERLARSGVVRRHEFRRLLRTTTAYLPVDINAAAWPATRLRALVDRGEAADQADLALLGLVGATNLTREVLWHGRSEAQRLVDRLLTDLTPPLRELVAHTEAAVGAAVLSHRQ</sequence>
<keyword evidence="4" id="KW-0472">Membrane</keyword>
<dbReference type="RefSeq" id="WP_375735320.1">
    <property type="nucleotide sequence ID" value="NZ_JBCGDC010000063.1"/>
</dbReference>
<comment type="subcellular location">
    <subcellularLocation>
        <location evidence="1">Golgi apparatus membrane</location>
        <topology evidence="1">Peripheral membrane protein</topology>
        <orientation evidence="1">Cytoplasmic side</orientation>
    </subcellularLocation>
</comment>
<dbReference type="EMBL" id="JBCGDC010000063">
    <property type="protein sequence ID" value="MFB6395564.1"/>
    <property type="molecule type" value="Genomic_DNA"/>
</dbReference>
<evidence type="ECO:0000256" key="1">
    <source>
        <dbReference type="ARBA" id="ARBA00004255"/>
    </source>
</evidence>
<organism evidence="5 6">
    <name type="scientific">Polymorphospora lycopeni</name>
    <dbReference type="NCBI Taxonomy" id="3140240"/>
    <lineage>
        <taxon>Bacteria</taxon>
        <taxon>Bacillati</taxon>
        <taxon>Actinomycetota</taxon>
        <taxon>Actinomycetes</taxon>
        <taxon>Micromonosporales</taxon>
        <taxon>Micromonosporaceae</taxon>
        <taxon>Polymorphospora</taxon>
    </lineage>
</organism>
<keyword evidence="3" id="KW-0446">Lipid-binding</keyword>
<keyword evidence="6" id="KW-1185">Reference proteome</keyword>
<proteinExistence type="predicted"/>
<keyword evidence="2" id="KW-0333">Golgi apparatus</keyword>
<dbReference type="Pfam" id="PF05719">
    <property type="entry name" value="GPP34"/>
    <property type="match status" value="1"/>
</dbReference>
<dbReference type="InterPro" id="IPR008628">
    <property type="entry name" value="GPP34-like"/>
</dbReference>
<name>A0ABV5CU82_9ACTN</name>
<evidence type="ECO:0000313" key="6">
    <source>
        <dbReference type="Proteomes" id="UP001582793"/>
    </source>
</evidence>
<dbReference type="InterPro" id="IPR038261">
    <property type="entry name" value="GPP34-like_sf"/>
</dbReference>
<accession>A0ABV5CU82</accession>
<evidence type="ECO:0000256" key="3">
    <source>
        <dbReference type="ARBA" id="ARBA00023121"/>
    </source>
</evidence>
<comment type="caution">
    <text evidence="5">The sequence shown here is derived from an EMBL/GenBank/DDBJ whole genome shotgun (WGS) entry which is preliminary data.</text>
</comment>
<evidence type="ECO:0000256" key="2">
    <source>
        <dbReference type="ARBA" id="ARBA00023034"/>
    </source>
</evidence>
<dbReference type="Gene3D" id="1.10.3630.10">
    <property type="entry name" value="yeast vps74-n-term truncation variant domain like"/>
    <property type="match status" value="1"/>
</dbReference>
<reference evidence="5 6" key="1">
    <citation type="submission" date="2024-04" db="EMBL/GenBank/DDBJ databases">
        <title>Polymorphospora sp. isolated from Baiyangdian Lake in Xiong'an New Area.</title>
        <authorList>
            <person name="Zhang X."/>
            <person name="Liu J."/>
        </authorList>
    </citation>
    <scope>NUCLEOTIDE SEQUENCE [LARGE SCALE GENOMIC DNA]</scope>
    <source>
        <strain evidence="5 6">2-325</strain>
    </source>
</reference>
<evidence type="ECO:0000256" key="4">
    <source>
        <dbReference type="ARBA" id="ARBA00023136"/>
    </source>
</evidence>
<evidence type="ECO:0000313" key="5">
    <source>
        <dbReference type="EMBL" id="MFB6395564.1"/>
    </source>
</evidence>
<dbReference type="Proteomes" id="UP001582793">
    <property type="component" value="Unassembled WGS sequence"/>
</dbReference>
<protein>
    <submittedName>
        <fullName evidence="5">GPP34 family phosphoprotein</fullName>
    </submittedName>
</protein>
<gene>
    <name evidence="5" type="ORF">AAFH96_20980</name>
</gene>